<feature type="transmembrane region" description="Helical" evidence="5">
    <location>
        <begin position="649"/>
        <end position="669"/>
    </location>
</feature>
<sequence length="1025" mass="114547">MAAPLPNGLLGSPRLLPGAFGSEQPPVDGVPRCGYGHPVTKCKKLKPWQASLTGHTCAICSSDIQRLEFRWRCSEHCPWDMCQHCYENHWNQVIQEATVVLNRQQRLDLLSAVPLERRHEKDFEAAFGENPEDARLLQPPVQGSALAASAPKKQPILKPRQDNPESFDPGESLQLMCPQGHLINKRKKLKPWQQLQILVHGGEKHCNECQDKIASQEFRWRCEHHCDYNVCVDCYRSHWSEILAMVHKMRDEQKCWQMLGAIPLHLRDDTEFQAAKARVNRRAVRENREVPAEGTAMEQQAALSAYGTEAGPKQLKLRIQGAIHAWDTWLEWSPHFEIALWVVLGWASESRIFARTFWLQGTVSNPIFPHPLLIACISTAIASGFLQFLLLALRIFRRKFGELPPAPAPPPALWPAIQAIRQLHLDAAAGAAGATGRRRKRSRRRAVEAPAPPPLQPQMLHVYLFLGIFIGLETGITWTLWYYCKQRPTLGLHPLAMLLVGLLVGNESRRDHRLLLSMMLASLSGFLIFPAWNAWNAGANSEAEIYGMAFAMLAQLLTMARWVFVNAVLPKVHPASDRFAATIVLAANVAVVASTALLELTTVLDFRGYLDILEVEPLSFLLRVSGIGFCVAVKLVAFMNLSRVTSFPFMGILPIIAAVLDKTAGFGFSMKEPPVTLSTKVLGILLCVACRLLLQRPLDDAGGSPASEPNQKKAIRNAEKDRRASCSFADRVASCTKEEYLLRRSFQHRQTVLASILALRENELFVVSFGVGTKFLKEAKSKDAVRDLHAEILARRGLLRFLHEDLLRCWKGETTVLVERCKDNWCKLRDDVSLHLYTSSVPCGNASWKRWAKGGSQCPHVDSQASSLWPKQLHPLIHLHARREGQAAFLVKSDLKEDQSKPHGIGPVPAGTAPFLSECRHRSQGPLSCSDKMAQWSALGLGNLELSGGLRPLHLATCTVGRKFSWPHAARALCCRLQDFDRSHVEELPEGYGIQHLDLLGCSVKLDDGVYEDFAYEKNPLLLKS</sequence>
<name>A0A9P1C055_9DINO</name>
<comment type="caution">
    <text evidence="7">The sequence shown here is derived from an EMBL/GenBank/DDBJ whole genome shotgun (WGS) entry which is preliminary data.</text>
</comment>
<organism evidence="7">
    <name type="scientific">Cladocopium goreaui</name>
    <dbReference type="NCBI Taxonomy" id="2562237"/>
    <lineage>
        <taxon>Eukaryota</taxon>
        <taxon>Sar</taxon>
        <taxon>Alveolata</taxon>
        <taxon>Dinophyceae</taxon>
        <taxon>Suessiales</taxon>
        <taxon>Symbiodiniaceae</taxon>
        <taxon>Cladocopium</taxon>
    </lineage>
</organism>
<evidence type="ECO:0000256" key="1">
    <source>
        <dbReference type="ARBA" id="ARBA00022723"/>
    </source>
</evidence>
<dbReference type="Pfam" id="PF02137">
    <property type="entry name" value="A_deamin"/>
    <property type="match status" value="1"/>
</dbReference>
<feature type="transmembrane region" description="Helical" evidence="5">
    <location>
        <begin position="545"/>
        <end position="567"/>
    </location>
</feature>
<dbReference type="GO" id="GO:0005730">
    <property type="term" value="C:nucleolus"/>
    <property type="evidence" value="ECO:0007669"/>
    <property type="project" value="TreeGrafter"/>
</dbReference>
<evidence type="ECO:0000256" key="4">
    <source>
        <dbReference type="SAM" id="MobiDB-lite"/>
    </source>
</evidence>
<dbReference type="EMBL" id="CAMXCT010000704">
    <property type="protein sequence ID" value="CAI3982332.1"/>
    <property type="molecule type" value="Genomic_DNA"/>
</dbReference>
<dbReference type="PANTHER" id="PTHR10910">
    <property type="entry name" value="EUKARYOTE SPECIFIC DSRNA BINDING PROTEIN"/>
    <property type="match status" value="1"/>
</dbReference>
<dbReference type="GO" id="GO:0008270">
    <property type="term" value="F:zinc ion binding"/>
    <property type="evidence" value="ECO:0007669"/>
    <property type="project" value="UniProtKB-KW"/>
</dbReference>
<evidence type="ECO:0000259" key="6">
    <source>
        <dbReference type="PROSITE" id="PS50141"/>
    </source>
</evidence>
<feature type="transmembrane region" description="Helical" evidence="5">
    <location>
        <begin position="514"/>
        <end position="533"/>
    </location>
</feature>
<protein>
    <submittedName>
        <fullName evidence="8">Double-stranded RNA-specific adenosine deaminase (DRADA) (136 kDa double-stranded RNA-binding protein ) (p136) (Interferon-inducible protein 4) (IFI-4) (K88DSRBP)</fullName>
    </submittedName>
</protein>
<dbReference type="GO" id="GO:0005737">
    <property type="term" value="C:cytoplasm"/>
    <property type="evidence" value="ECO:0007669"/>
    <property type="project" value="TreeGrafter"/>
</dbReference>
<evidence type="ECO:0000256" key="2">
    <source>
        <dbReference type="ARBA" id="ARBA00022771"/>
    </source>
</evidence>
<keyword evidence="5" id="KW-0472">Membrane</keyword>
<dbReference type="GO" id="GO:0006396">
    <property type="term" value="P:RNA processing"/>
    <property type="evidence" value="ECO:0007669"/>
    <property type="project" value="InterPro"/>
</dbReference>
<evidence type="ECO:0000313" key="8">
    <source>
        <dbReference type="EMBL" id="CAL4769644.1"/>
    </source>
</evidence>
<reference evidence="8 9" key="2">
    <citation type="submission" date="2024-05" db="EMBL/GenBank/DDBJ databases">
        <authorList>
            <person name="Chen Y."/>
            <person name="Shah S."/>
            <person name="Dougan E. K."/>
            <person name="Thang M."/>
            <person name="Chan C."/>
        </authorList>
    </citation>
    <scope>NUCLEOTIDE SEQUENCE [LARGE SCALE GENOMIC DNA]</scope>
</reference>
<keyword evidence="1" id="KW-0479">Metal-binding</keyword>
<gene>
    <name evidence="7" type="ORF">C1SCF055_LOCUS10038</name>
</gene>
<feature type="transmembrane region" description="Helical" evidence="5">
    <location>
        <begin position="489"/>
        <end position="505"/>
    </location>
</feature>
<evidence type="ECO:0000313" key="9">
    <source>
        <dbReference type="Proteomes" id="UP001152797"/>
    </source>
</evidence>
<dbReference type="EMBL" id="CAMXCT030000704">
    <property type="protein sequence ID" value="CAL4769644.1"/>
    <property type="molecule type" value="Genomic_DNA"/>
</dbReference>
<feature type="domain" description="A to I editase" evidence="6">
    <location>
        <begin position="768"/>
        <end position="1004"/>
    </location>
</feature>
<dbReference type="GO" id="GO:0008251">
    <property type="term" value="F:tRNA-specific adenosine deaminase activity"/>
    <property type="evidence" value="ECO:0007669"/>
    <property type="project" value="TreeGrafter"/>
</dbReference>
<dbReference type="PROSITE" id="PS50141">
    <property type="entry name" value="A_DEAMIN_EDITASE"/>
    <property type="match status" value="1"/>
</dbReference>
<dbReference type="AlphaFoldDB" id="A0A9P1C055"/>
<dbReference type="InterPro" id="IPR002466">
    <property type="entry name" value="A_deamin"/>
</dbReference>
<dbReference type="SUPFAM" id="SSF57850">
    <property type="entry name" value="RING/U-box"/>
    <property type="match status" value="1"/>
</dbReference>
<keyword evidence="5" id="KW-0812">Transmembrane</keyword>
<dbReference type="GO" id="GO:0006382">
    <property type="term" value="P:adenosine to inosine editing"/>
    <property type="evidence" value="ECO:0007669"/>
    <property type="project" value="TreeGrafter"/>
</dbReference>
<keyword evidence="3" id="KW-0862">Zinc</keyword>
<dbReference type="GO" id="GO:0003725">
    <property type="term" value="F:double-stranded RNA binding"/>
    <property type="evidence" value="ECO:0007669"/>
    <property type="project" value="TreeGrafter"/>
</dbReference>
<feature type="transmembrane region" description="Helical" evidence="5">
    <location>
        <begin position="618"/>
        <end position="637"/>
    </location>
</feature>
<dbReference type="PANTHER" id="PTHR10910:SF62">
    <property type="entry name" value="AT07585P-RELATED"/>
    <property type="match status" value="1"/>
</dbReference>
<accession>A0A9P1C055</accession>
<evidence type="ECO:0000256" key="3">
    <source>
        <dbReference type="ARBA" id="ARBA00022833"/>
    </source>
</evidence>
<evidence type="ECO:0000256" key="5">
    <source>
        <dbReference type="SAM" id="Phobius"/>
    </source>
</evidence>
<feature type="region of interest" description="Disordered" evidence="4">
    <location>
        <begin position="430"/>
        <end position="452"/>
    </location>
</feature>
<feature type="transmembrane region" description="Helical" evidence="5">
    <location>
        <begin position="579"/>
        <end position="598"/>
    </location>
</feature>
<feature type="transmembrane region" description="Helical" evidence="5">
    <location>
        <begin position="462"/>
        <end position="483"/>
    </location>
</feature>
<dbReference type="InterPro" id="IPR000433">
    <property type="entry name" value="Znf_ZZ"/>
</dbReference>
<dbReference type="EMBL" id="CAMXCT020000704">
    <property type="protein sequence ID" value="CAL1135707.1"/>
    <property type="molecule type" value="Genomic_DNA"/>
</dbReference>
<dbReference type="GO" id="GO:0003726">
    <property type="term" value="F:double-stranded RNA adenosine deaminase activity"/>
    <property type="evidence" value="ECO:0007669"/>
    <property type="project" value="TreeGrafter"/>
</dbReference>
<dbReference type="Proteomes" id="UP001152797">
    <property type="component" value="Unassembled WGS sequence"/>
</dbReference>
<keyword evidence="5" id="KW-1133">Transmembrane helix</keyword>
<keyword evidence="2" id="KW-0863">Zinc-finger</keyword>
<dbReference type="SMART" id="SM00552">
    <property type="entry name" value="ADEAMc"/>
    <property type="match status" value="1"/>
</dbReference>
<dbReference type="OrthoDB" id="10268011at2759"/>
<reference evidence="7" key="1">
    <citation type="submission" date="2022-10" db="EMBL/GenBank/DDBJ databases">
        <authorList>
            <person name="Chen Y."/>
            <person name="Dougan E. K."/>
            <person name="Chan C."/>
            <person name="Rhodes N."/>
            <person name="Thang M."/>
        </authorList>
    </citation>
    <scope>NUCLEOTIDE SEQUENCE</scope>
</reference>
<feature type="transmembrane region" description="Helical" evidence="5">
    <location>
        <begin position="372"/>
        <end position="393"/>
    </location>
</feature>
<dbReference type="Pfam" id="PF00569">
    <property type="entry name" value="ZZ"/>
    <property type="match status" value="1"/>
</dbReference>
<proteinExistence type="predicted"/>
<keyword evidence="9" id="KW-1185">Reference proteome</keyword>
<evidence type="ECO:0000313" key="7">
    <source>
        <dbReference type="EMBL" id="CAI3982332.1"/>
    </source>
</evidence>